<evidence type="ECO:0000256" key="1">
    <source>
        <dbReference type="HAMAP-Rule" id="MF_00800"/>
    </source>
</evidence>
<dbReference type="Pfam" id="PF04260">
    <property type="entry name" value="DUF436"/>
    <property type="match status" value="1"/>
</dbReference>
<protein>
    <recommendedName>
        <fullName evidence="1">UPF0340 protein C1O36_08810</fullName>
    </recommendedName>
</protein>
<accession>A0A7Z7VWL9</accession>
<proteinExistence type="inferred from homology"/>
<gene>
    <name evidence="3" type="ORF">C1O36_08810</name>
    <name evidence="4" type="ORF">NCTC12218_00773</name>
</gene>
<dbReference type="HAMAP" id="MF_00800">
    <property type="entry name" value="UPF0340"/>
    <property type="match status" value="1"/>
</dbReference>
<dbReference type="GeneID" id="93789493"/>
<dbReference type="InterPro" id="IPR006340">
    <property type="entry name" value="DUF436"/>
</dbReference>
<dbReference type="EMBL" id="UHEF01000001">
    <property type="protein sequence ID" value="SUM87782.1"/>
    <property type="molecule type" value="Genomic_DNA"/>
</dbReference>
<evidence type="ECO:0000313" key="2">
    <source>
        <dbReference type="EMBL" id="CAD7359173.1"/>
    </source>
</evidence>
<reference evidence="2 5" key="3">
    <citation type="submission" date="2020-11" db="EMBL/GenBank/DDBJ databases">
        <authorList>
            <consortium name="Pathogen Informatics"/>
        </authorList>
    </citation>
    <scope>NUCLEOTIDE SEQUENCE [LARGE SCALE GENOMIC DNA]</scope>
    <source>
        <strain evidence="2 5">NCTC12218</strain>
    </source>
</reference>
<dbReference type="Proteomes" id="UP000264146">
    <property type="component" value="Chromosome"/>
</dbReference>
<name>A0A7Z7VWL9_STASC</name>
<dbReference type="AlphaFoldDB" id="A0A7Z7VWL9"/>
<evidence type="ECO:0000313" key="6">
    <source>
        <dbReference type="Proteomes" id="UP000572988"/>
    </source>
</evidence>
<dbReference type="EMBL" id="POVK01000029">
    <property type="protein sequence ID" value="NHA34612.1"/>
    <property type="molecule type" value="Genomic_DNA"/>
</dbReference>
<dbReference type="RefSeq" id="WP_016426445.1">
    <property type="nucleotide sequence ID" value="NZ_CABKRV010000002.1"/>
</dbReference>
<evidence type="ECO:0000313" key="3">
    <source>
        <dbReference type="EMBL" id="NHA34612.1"/>
    </source>
</evidence>
<keyword evidence="6" id="KW-1185">Reference proteome</keyword>
<dbReference type="InterPro" id="IPR028345">
    <property type="entry name" value="Antibiotic_NAT-like"/>
</dbReference>
<evidence type="ECO:0000313" key="5">
    <source>
        <dbReference type="Proteomes" id="UP000264146"/>
    </source>
</evidence>
<dbReference type="EMBL" id="LR962863">
    <property type="protein sequence ID" value="CAD7359173.1"/>
    <property type="molecule type" value="Genomic_DNA"/>
</dbReference>
<reference evidence="4" key="2">
    <citation type="submission" date="2018-06" db="EMBL/GenBank/DDBJ databases">
        <authorList>
            <consortium name="Pathogen Informatics"/>
            <person name="Doyle S."/>
        </authorList>
    </citation>
    <scope>NUCLEOTIDE SEQUENCE [LARGE SCALE GENOMIC DNA]</scope>
    <source>
        <strain evidence="4">NCTC12218</strain>
    </source>
</reference>
<dbReference type="NCBIfam" id="TIGR01440">
    <property type="entry name" value="TIGR01440 family protein"/>
    <property type="match status" value="1"/>
</dbReference>
<dbReference type="Proteomes" id="UP000572988">
    <property type="component" value="Unassembled WGS sequence"/>
</dbReference>
<organism evidence="4">
    <name type="scientific">Staphylococcus schleiferi</name>
    <dbReference type="NCBI Taxonomy" id="1295"/>
    <lineage>
        <taxon>Bacteria</taxon>
        <taxon>Bacillati</taxon>
        <taxon>Bacillota</taxon>
        <taxon>Bacilli</taxon>
        <taxon>Bacillales</taxon>
        <taxon>Staphylococcaceae</taxon>
        <taxon>Staphylococcus</taxon>
    </lineage>
</organism>
<reference evidence="3 6" key="1">
    <citation type="submission" date="2018-01" db="EMBL/GenBank/DDBJ databases">
        <title>Complete genome sequence of Staphylococcus Scheliferi isolated from human.</title>
        <authorList>
            <person name="Abouelkhair M.A."/>
            <person name="Bemis D.A."/>
            <person name="Kania S.A."/>
        </authorList>
    </citation>
    <scope>NUCLEOTIDE SEQUENCE [LARGE SCALE GENOMIC DNA]</scope>
    <source>
        <strain evidence="3 6">ATCC 43808</strain>
    </source>
</reference>
<comment type="similarity">
    <text evidence="1">Belongs to the UPF0340 family.</text>
</comment>
<dbReference type="SUPFAM" id="SSF110710">
    <property type="entry name" value="TTHA0583/YokD-like"/>
    <property type="match status" value="1"/>
</dbReference>
<dbReference type="Gene3D" id="3.40.50.10360">
    <property type="entry name" value="Hypothetical protein TT1679"/>
    <property type="match status" value="1"/>
</dbReference>
<evidence type="ECO:0000313" key="4">
    <source>
        <dbReference type="EMBL" id="SUM87782.1"/>
    </source>
</evidence>
<sequence>MKALNQLLEELQAQSFFKKGEVCVIGCSTSEVQGDRIGTTGSLEVAETIFKSLVKVQQETGVAFAFQGCEHINRAITIEKKDFDPYLMTEVSVVPDTHAGGSLSTYAYRHMDEPIVVEYIKADSGIDIGQTLIGMHLKHVAVPVRTSVKQIGEAIVTVAKTRPKKIGGERAKYQL</sequence>
<dbReference type="PIRSF" id="PIRSF007510">
    <property type="entry name" value="UCP007510"/>
    <property type="match status" value="1"/>
</dbReference>